<gene>
    <name evidence="2" type="ORF">H6G72_19525</name>
</gene>
<keyword evidence="3" id="KW-1185">Reference proteome</keyword>
<dbReference type="CDD" id="cd00009">
    <property type="entry name" value="AAA"/>
    <property type="match status" value="1"/>
</dbReference>
<dbReference type="Proteomes" id="UP000641954">
    <property type="component" value="Unassembled WGS sequence"/>
</dbReference>
<dbReference type="Pfam" id="PF07728">
    <property type="entry name" value="AAA_5"/>
    <property type="match status" value="1"/>
</dbReference>
<dbReference type="InterPro" id="IPR052934">
    <property type="entry name" value="Methyl-DNA_Rec/Restrict_Enz"/>
</dbReference>
<comment type="caution">
    <text evidence="2">The sequence shown here is derived from an EMBL/GenBank/DDBJ whole genome shotgun (WGS) entry which is preliminary data.</text>
</comment>
<feature type="domain" description="AAA+ ATPase" evidence="1">
    <location>
        <begin position="289"/>
        <end position="448"/>
    </location>
</feature>
<name>A0ABR8EHL0_9CYAN</name>
<accession>A0ABR8EHL0</accession>
<evidence type="ECO:0000313" key="3">
    <source>
        <dbReference type="Proteomes" id="UP000641954"/>
    </source>
</evidence>
<proteinExistence type="predicted"/>
<dbReference type="PANTHER" id="PTHR37291:SF1">
    <property type="entry name" value="TYPE IV METHYL-DIRECTED RESTRICTION ENZYME ECOKMCRB SUBUNIT"/>
    <property type="match status" value="1"/>
</dbReference>
<dbReference type="InterPro" id="IPR011704">
    <property type="entry name" value="ATPase_dyneun-rel_AAA"/>
</dbReference>
<reference evidence="2 3" key="1">
    <citation type="journal article" date="2020" name="ISME J.">
        <title>Comparative genomics reveals insights into cyanobacterial evolution and habitat adaptation.</title>
        <authorList>
            <person name="Chen M.Y."/>
            <person name="Teng W.K."/>
            <person name="Zhao L."/>
            <person name="Hu C.X."/>
            <person name="Zhou Y.K."/>
            <person name="Han B.P."/>
            <person name="Song L.R."/>
            <person name="Shu W.S."/>
        </authorList>
    </citation>
    <scope>NUCLEOTIDE SEQUENCE [LARGE SCALE GENOMIC DNA]</scope>
    <source>
        <strain evidence="2 3">FACHB-1370</strain>
    </source>
</reference>
<dbReference type="SMART" id="SM00382">
    <property type="entry name" value="AAA"/>
    <property type="match status" value="1"/>
</dbReference>
<dbReference type="InterPro" id="IPR027417">
    <property type="entry name" value="P-loop_NTPase"/>
</dbReference>
<organism evidence="2 3">
    <name type="scientific">Planktothricoides raciborskii FACHB-1370</name>
    <dbReference type="NCBI Taxonomy" id="2949576"/>
    <lineage>
        <taxon>Bacteria</taxon>
        <taxon>Bacillati</taxon>
        <taxon>Cyanobacteriota</taxon>
        <taxon>Cyanophyceae</taxon>
        <taxon>Oscillatoriophycideae</taxon>
        <taxon>Oscillatoriales</taxon>
        <taxon>Oscillatoriaceae</taxon>
        <taxon>Planktothricoides</taxon>
    </lineage>
</organism>
<protein>
    <submittedName>
        <fullName evidence="2">AAA family ATPase</fullName>
    </submittedName>
</protein>
<evidence type="ECO:0000259" key="1">
    <source>
        <dbReference type="SMART" id="SM00382"/>
    </source>
</evidence>
<dbReference type="PANTHER" id="PTHR37291">
    <property type="entry name" value="5-METHYLCYTOSINE-SPECIFIC RESTRICTION ENZYME B"/>
    <property type="match status" value="1"/>
</dbReference>
<dbReference type="EMBL" id="JACJSK010000030">
    <property type="protein sequence ID" value="MBD2545990.1"/>
    <property type="molecule type" value="Genomic_DNA"/>
</dbReference>
<dbReference type="Gene3D" id="3.40.50.300">
    <property type="entry name" value="P-loop containing nucleotide triphosphate hydrolases"/>
    <property type="match status" value="1"/>
</dbReference>
<dbReference type="SUPFAM" id="SSF52540">
    <property type="entry name" value="P-loop containing nucleoside triphosphate hydrolases"/>
    <property type="match status" value="1"/>
</dbReference>
<sequence length="539" mass="63001">MGGIENIETLNQNTLISLFQEFLKDPYIKGCLNKISDYKEQRQQGRRNFEAIASLVQYGQIPTELILLQLLPYENSPSNSYQRAWIHSNPGITGTLEEWLKQQQWNEKQTAKIARAIFRLVKRCNDDPSQLSVACNEFWQISYAQNITTELISPILHALKPDKFMMIHQKSLQIINGFYQKSYTEQLKDYPETNHLGNQLIKELANYKQQVFGLPAIPDYDFFDLFCHWVFRGNHQIFLNKQESLPKLNKENFVNSHTNQNSKYSLLQCAEETGFEESELKRWVRAIHRKGQAILQGPPGTGKTYLAEKIAQHLIGGRDGFCELVQFHPAYAYEDFIQGIRPKTDDRGQLTYPVVPGRFLEFCQKSQECKDTCVLIIDEINRANLSSVFGELMYLLEYRDKDIYLSGSGEKFKIPKNVRLIGTMNTADRSIALVDYALRRRFAFIEISPNYQALQTYHKRANTDFPVENLIKILQKLNQQINDRHYAIGNSFFMVENLQDELPDIWQMEIEPYLEEYFFNQLGKVDEFRWQKINQNFLV</sequence>
<dbReference type="InterPro" id="IPR003593">
    <property type="entry name" value="AAA+_ATPase"/>
</dbReference>
<evidence type="ECO:0000313" key="2">
    <source>
        <dbReference type="EMBL" id="MBD2545990.1"/>
    </source>
</evidence>